<dbReference type="KEGG" id="pfd:PFDG_04994"/>
<evidence type="ECO:0000313" key="2">
    <source>
        <dbReference type="Proteomes" id="UP000054282"/>
    </source>
</evidence>
<dbReference type="Proteomes" id="UP000054282">
    <property type="component" value="Unassembled WGS sequence"/>
</dbReference>
<proteinExistence type="predicted"/>
<dbReference type="EMBL" id="GG702441">
    <property type="protein sequence ID" value="KOB89444.1"/>
    <property type="molecule type" value="Genomic_DNA"/>
</dbReference>
<reference evidence="2" key="1">
    <citation type="submission" date="2006-09" db="EMBL/GenBank/DDBJ databases">
        <title>Annotation of Plasmodium falciparum Dd2.</title>
        <authorList>
            <consortium name="The Broad Institute Genome Sequencing Platform"/>
            <person name="Volkman S.K."/>
            <person name="Neafsey D.E."/>
            <person name="Dash A.P."/>
            <person name="Chitnis C.E."/>
            <person name="Hartl D.L."/>
            <person name="Young S.K."/>
            <person name="Zeng Q."/>
            <person name="Koehrsen M."/>
            <person name="Alvarado L."/>
            <person name="Berlin A."/>
            <person name="Borenstein D."/>
            <person name="Chapman S.B."/>
            <person name="Chen Z."/>
            <person name="Engels R."/>
            <person name="Freedman E."/>
            <person name="Gellesch M."/>
            <person name="Goldberg J."/>
            <person name="Griggs A."/>
            <person name="Gujja S."/>
            <person name="Heilman E.R."/>
            <person name="Heiman D.I."/>
            <person name="Howarth C."/>
            <person name="Jen D."/>
            <person name="Larson L."/>
            <person name="Mehta T."/>
            <person name="Neiman D."/>
            <person name="Park D."/>
            <person name="Pearson M."/>
            <person name="Roberts A."/>
            <person name="Saif S."/>
            <person name="Shea T."/>
            <person name="Shenoy N."/>
            <person name="Sisk P."/>
            <person name="Stolte C."/>
            <person name="Sykes S."/>
            <person name="Walk T."/>
            <person name="White J."/>
            <person name="Yandava C."/>
            <person name="Haas B."/>
            <person name="Henn M.R."/>
            <person name="Nusbaum C."/>
            <person name="Birren B."/>
        </authorList>
    </citation>
    <scope>NUCLEOTIDE SEQUENCE [LARGE SCALE GENOMIC DNA]</scope>
</reference>
<protein>
    <submittedName>
        <fullName evidence="1">Uncharacterized protein</fullName>
    </submittedName>
</protein>
<accession>A0A0L7M9A2</accession>
<sequence length="84" mass="9729">MDHVNDKKDENKCNSYQKRASISYSGLLTSMVSSILTQQNERKIKESNNCLNYSWGIDKYDYTLLQTIEDNTEMNDGNVILTKK</sequence>
<name>A0A0L7M9A2_PLAF4</name>
<dbReference type="OMA" id="LHIQNEN"/>
<evidence type="ECO:0000313" key="1">
    <source>
        <dbReference type="EMBL" id="KOB89444.1"/>
    </source>
</evidence>
<organism evidence="1 2">
    <name type="scientific">Plasmodium falciparum (isolate Dd2)</name>
    <dbReference type="NCBI Taxonomy" id="57267"/>
    <lineage>
        <taxon>Eukaryota</taxon>
        <taxon>Sar</taxon>
        <taxon>Alveolata</taxon>
        <taxon>Apicomplexa</taxon>
        <taxon>Aconoidasida</taxon>
        <taxon>Haemosporida</taxon>
        <taxon>Plasmodiidae</taxon>
        <taxon>Plasmodium</taxon>
        <taxon>Plasmodium (Laverania)</taxon>
    </lineage>
</organism>
<gene>
    <name evidence="1" type="ORF">PFDG_04994</name>
</gene>
<dbReference type="AlphaFoldDB" id="A0A0L7M9A2"/>
<reference evidence="2" key="2">
    <citation type="submission" date="2006-09" db="EMBL/GenBank/DDBJ databases">
        <title>The genome sequence of Plasmodium falciparum Dd2.</title>
        <authorList>
            <consortium name="The Broad Institute Genome Sequencing Platform"/>
            <person name="Birren B."/>
            <person name="Lander E."/>
            <person name="Galagan J."/>
            <person name="Nusbaum C."/>
            <person name="Devon K."/>
            <person name="Henn M."/>
            <person name="Jaffe D."/>
            <person name="Butler J."/>
            <person name="Alvarez P."/>
            <person name="Gnerre S."/>
            <person name="Grabherr M."/>
            <person name="Kleber M."/>
            <person name="Mauceli E."/>
            <person name="Brockman W."/>
            <person name="MacCallum I.A."/>
            <person name="Rounsley S."/>
            <person name="Young S."/>
            <person name="LaButti K."/>
            <person name="Pushparaj V."/>
            <person name="DeCaprio D."/>
            <person name="Crawford M."/>
            <person name="Koehrsen M."/>
            <person name="Engels R."/>
            <person name="Montgomery P."/>
            <person name="Pearson M."/>
            <person name="Howarth C."/>
            <person name="Larson L."/>
            <person name="Luoma S."/>
            <person name="White J."/>
            <person name="Kodira C."/>
            <person name="Zeng Q."/>
            <person name="O'Leary S."/>
            <person name="Yandava C."/>
            <person name="Alvarado L."/>
            <person name="Wirth D."/>
            <person name="Volkman S."/>
            <person name="Hartl D."/>
        </authorList>
    </citation>
    <scope>NUCLEOTIDE SEQUENCE [LARGE SCALE GENOMIC DNA]</scope>
</reference>